<evidence type="ECO:0000313" key="2">
    <source>
        <dbReference type="EMBL" id="KDR73964.1"/>
    </source>
</evidence>
<protein>
    <submittedName>
        <fullName evidence="2">Uncharacterized protein</fullName>
    </submittedName>
</protein>
<dbReference type="HOGENOM" id="CLU_037155_3_0_1"/>
<name>A0A067T235_GALM3</name>
<dbReference type="Gene3D" id="1.20.120.1060">
    <property type="match status" value="1"/>
</dbReference>
<dbReference type="Proteomes" id="UP000027222">
    <property type="component" value="Unassembled WGS sequence"/>
</dbReference>
<proteinExistence type="predicted"/>
<evidence type="ECO:0000256" key="1">
    <source>
        <dbReference type="SAM" id="MobiDB-lite"/>
    </source>
</evidence>
<organism evidence="2 3">
    <name type="scientific">Galerina marginata (strain CBS 339.88)</name>
    <dbReference type="NCBI Taxonomy" id="685588"/>
    <lineage>
        <taxon>Eukaryota</taxon>
        <taxon>Fungi</taxon>
        <taxon>Dikarya</taxon>
        <taxon>Basidiomycota</taxon>
        <taxon>Agaricomycotina</taxon>
        <taxon>Agaricomycetes</taxon>
        <taxon>Agaricomycetidae</taxon>
        <taxon>Agaricales</taxon>
        <taxon>Agaricineae</taxon>
        <taxon>Strophariaceae</taxon>
        <taxon>Galerina</taxon>
    </lineage>
</organism>
<feature type="compositionally biased region" description="Basic and acidic residues" evidence="1">
    <location>
        <begin position="458"/>
        <end position="475"/>
    </location>
</feature>
<keyword evidence="3" id="KW-1185">Reference proteome</keyword>
<dbReference type="InterPro" id="IPR025533">
    <property type="entry name" value="DUF4419"/>
</dbReference>
<dbReference type="STRING" id="685588.A0A067T235"/>
<dbReference type="PANTHER" id="PTHR31252:SF11">
    <property type="entry name" value="DUF4419 DOMAIN-CONTAINING PROTEIN"/>
    <property type="match status" value="1"/>
</dbReference>
<gene>
    <name evidence="2" type="ORF">GALMADRAFT_157785</name>
</gene>
<dbReference type="OrthoDB" id="9978173at2759"/>
<feature type="region of interest" description="Disordered" evidence="1">
    <location>
        <begin position="430"/>
        <end position="477"/>
    </location>
</feature>
<reference evidence="3" key="1">
    <citation type="journal article" date="2014" name="Proc. Natl. Acad. Sci. U.S.A.">
        <title>Extensive sampling of basidiomycete genomes demonstrates inadequacy of the white-rot/brown-rot paradigm for wood decay fungi.</title>
        <authorList>
            <person name="Riley R."/>
            <person name="Salamov A.A."/>
            <person name="Brown D.W."/>
            <person name="Nagy L.G."/>
            <person name="Floudas D."/>
            <person name="Held B.W."/>
            <person name="Levasseur A."/>
            <person name="Lombard V."/>
            <person name="Morin E."/>
            <person name="Otillar R."/>
            <person name="Lindquist E.A."/>
            <person name="Sun H."/>
            <person name="LaButti K.M."/>
            <person name="Schmutz J."/>
            <person name="Jabbour D."/>
            <person name="Luo H."/>
            <person name="Baker S.E."/>
            <person name="Pisabarro A.G."/>
            <person name="Walton J.D."/>
            <person name="Blanchette R.A."/>
            <person name="Henrissat B."/>
            <person name="Martin F."/>
            <person name="Cullen D."/>
            <person name="Hibbett D.S."/>
            <person name="Grigoriev I.V."/>
        </authorList>
    </citation>
    <scope>NUCLEOTIDE SEQUENCE [LARGE SCALE GENOMIC DNA]</scope>
    <source>
        <strain evidence="3">CBS 339.88</strain>
    </source>
</reference>
<evidence type="ECO:0000313" key="3">
    <source>
        <dbReference type="Proteomes" id="UP000027222"/>
    </source>
</evidence>
<dbReference type="EMBL" id="KL142384">
    <property type="protein sequence ID" value="KDR73964.1"/>
    <property type="molecule type" value="Genomic_DNA"/>
</dbReference>
<sequence>MPVTFSPAKKAPKAFDSDYFSEPAEKVDGGIAARILKGACYQQYRQSDDILQSSFDSLDSEFGKKDPNIIPQSNGFVHTVTEAYNQHRALVIRPDDVWLAILTQFSAFLNANAEALRSQFVSHKGKKELVVKADRRNVDYGDMAGKMTKEIEKNVVDPVLRAWILPDFSTTTTNDTIVCSVVMMASMKEYFSYKFQLMCGIPRVTLDGEKLDWERILARLEKLKEYGLQAIAWYHLLRPVVARFVKAFDGPEVEENLDFWQKVAHYEGGGSGPTYLGGWITAFCVFDDKGKWLGHPFKENAEESPNARSLSSADFFSTYIDIAPVSLGFMGFPINISGEDGEEEEEQEQPKKSHLLLDGAQYHQIDSQDVPSGYSEVDVLLDDDGTEYKCMMVAGHVGMRIRSNDEGGARDTIEPVAGWWMFTKQPKGKFKDNQLEGDEETPADLDQIVGEEGGPTEISEKEVQKESKPQVKQDEGAGCCKCVVM</sequence>
<dbReference type="AlphaFoldDB" id="A0A067T235"/>
<accession>A0A067T235</accession>
<dbReference type="Pfam" id="PF14388">
    <property type="entry name" value="DUF4419"/>
    <property type="match status" value="1"/>
</dbReference>
<dbReference type="PANTHER" id="PTHR31252">
    <property type="entry name" value="DUF4419 DOMAIN-CONTAINING PROTEIN"/>
    <property type="match status" value="1"/>
</dbReference>